<evidence type="ECO:0000256" key="1">
    <source>
        <dbReference type="SAM" id="MobiDB-lite"/>
    </source>
</evidence>
<feature type="region of interest" description="Disordered" evidence="1">
    <location>
        <begin position="1"/>
        <end position="53"/>
    </location>
</feature>
<feature type="compositionally biased region" description="Gly residues" evidence="1">
    <location>
        <begin position="16"/>
        <end position="52"/>
    </location>
</feature>
<evidence type="ECO:0000313" key="2">
    <source>
        <dbReference type="EMBL" id="HIZ35243.1"/>
    </source>
</evidence>
<proteinExistence type="predicted"/>
<protein>
    <submittedName>
        <fullName evidence="2">Uncharacterized protein</fullName>
    </submittedName>
</protein>
<reference evidence="2" key="2">
    <citation type="submission" date="2021-04" db="EMBL/GenBank/DDBJ databases">
        <authorList>
            <person name="Gilroy R."/>
        </authorList>
    </citation>
    <scope>NUCLEOTIDE SEQUENCE</scope>
    <source>
        <strain evidence="2">ChiGjej4B4-7305</strain>
    </source>
</reference>
<dbReference type="EMBL" id="DXBY01000089">
    <property type="protein sequence ID" value="HIZ35243.1"/>
    <property type="molecule type" value="Genomic_DNA"/>
</dbReference>
<gene>
    <name evidence="2" type="ORF">H9815_05660</name>
</gene>
<name>A0A9D2J3K8_9MICO</name>
<sequence>MAGTAMVAGSDAGIASGVGSGSGSGSGSRAGGVAGISGVGVGPDSGELGDGPGSVVLGLADSLAEGAGSAAA</sequence>
<comment type="caution">
    <text evidence="2">The sequence shown here is derived from an EMBL/GenBank/DDBJ whole genome shotgun (WGS) entry which is preliminary data.</text>
</comment>
<organism evidence="2 3">
    <name type="scientific">Candidatus Ruania gallistercoris</name>
    <dbReference type="NCBI Taxonomy" id="2838746"/>
    <lineage>
        <taxon>Bacteria</taxon>
        <taxon>Bacillati</taxon>
        <taxon>Actinomycetota</taxon>
        <taxon>Actinomycetes</taxon>
        <taxon>Micrococcales</taxon>
        <taxon>Ruaniaceae</taxon>
        <taxon>Ruania</taxon>
    </lineage>
</organism>
<dbReference type="AlphaFoldDB" id="A0A9D2J3K8"/>
<accession>A0A9D2J3K8</accession>
<reference evidence="2" key="1">
    <citation type="journal article" date="2021" name="PeerJ">
        <title>Extensive microbial diversity within the chicken gut microbiome revealed by metagenomics and culture.</title>
        <authorList>
            <person name="Gilroy R."/>
            <person name="Ravi A."/>
            <person name="Getino M."/>
            <person name="Pursley I."/>
            <person name="Horton D.L."/>
            <person name="Alikhan N.F."/>
            <person name="Baker D."/>
            <person name="Gharbi K."/>
            <person name="Hall N."/>
            <person name="Watson M."/>
            <person name="Adriaenssens E.M."/>
            <person name="Foster-Nyarko E."/>
            <person name="Jarju S."/>
            <person name="Secka A."/>
            <person name="Antonio M."/>
            <person name="Oren A."/>
            <person name="Chaudhuri R.R."/>
            <person name="La Ragione R."/>
            <person name="Hildebrand F."/>
            <person name="Pallen M.J."/>
        </authorList>
    </citation>
    <scope>NUCLEOTIDE SEQUENCE</scope>
    <source>
        <strain evidence="2">ChiGjej4B4-7305</strain>
    </source>
</reference>
<dbReference type="Proteomes" id="UP000824037">
    <property type="component" value="Unassembled WGS sequence"/>
</dbReference>
<evidence type="ECO:0000313" key="3">
    <source>
        <dbReference type="Proteomes" id="UP000824037"/>
    </source>
</evidence>